<dbReference type="CDD" id="cd03801">
    <property type="entry name" value="GT4_PimA-like"/>
    <property type="match status" value="1"/>
</dbReference>
<gene>
    <name evidence="2" type="ORF">UX86_C0003G0033</name>
</gene>
<sequence>MKILMLTPYLPYPLHSGGQIRSYNLLKKLSARHQITLFALIKDDSERQYLPQLEKFCTKIRVFKRTFSPWHPKNILRAGFTLYPFVVTRNLVNETLEAVREEIAADKYDLIHAETFYMMPNIPKTSIPVILVEQTIEYLGYLNYASKNRFLPLKPFFWVDIFKIKWWEKHYWRTCNRLITMSEDDKEFIKSICPDARPIDVVANGVDTQWFDQVKKRLPPHPTLLFIGTFKWLPNVEAVDFLVGQVWPLIKKSVPGARLWIVGNSPTEKVFGYERSDPTIKVTGNIPDIRDAYSQAHILVAPVFSGKGTRYKILEAMATGTPAVATSIALEGFGIIPGRHALIADTAPEMADTIIRLLQDKKTQALLAKNGKEFVASRYDWKSISAKLDSVYQAVGRSQR</sequence>
<accession>A0A0G1UFQ3</accession>
<dbReference type="STRING" id="1618364.UX86_C0003G0033"/>
<dbReference type="PANTHER" id="PTHR45947:SF3">
    <property type="entry name" value="SULFOQUINOVOSYL TRANSFERASE SQD2"/>
    <property type="match status" value="1"/>
</dbReference>
<dbReference type="Pfam" id="PF13692">
    <property type="entry name" value="Glyco_trans_1_4"/>
    <property type="match status" value="1"/>
</dbReference>
<reference evidence="2 3" key="1">
    <citation type="journal article" date="2015" name="Nature">
        <title>rRNA introns, odd ribosomes, and small enigmatic genomes across a large radiation of phyla.</title>
        <authorList>
            <person name="Brown C.T."/>
            <person name="Hug L.A."/>
            <person name="Thomas B.C."/>
            <person name="Sharon I."/>
            <person name="Castelle C.J."/>
            <person name="Singh A."/>
            <person name="Wilkins M.J."/>
            <person name="Williams K.H."/>
            <person name="Banfield J.F."/>
        </authorList>
    </citation>
    <scope>NUCLEOTIDE SEQUENCE [LARGE SCALE GENOMIC DNA]</scope>
</reference>
<dbReference type="InterPro" id="IPR028098">
    <property type="entry name" value="Glyco_trans_4-like_N"/>
</dbReference>
<evidence type="ECO:0000259" key="1">
    <source>
        <dbReference type="Pfam" id="PF13439"/>
    </source>
</evidence>
<dbReference type="Gene3D" id="3.40.50.2000">
    <property type="entry name" value="Glycogen Phosphorylase B"/>
    <property type="match status" value="2"/>
</dbReference>
<dbReference type="Proteomes" id="UP000034502">
    <property type="component" value="Unassembled WGS sequence"/>
</dbReference>
<protein>
    <submittedName>
        <fullName evidence="2">Glycosyl transferase, family I</fullName>
    </submittedName>
</protein>
<dbReference type="AlphaFoldDB" id="A0A0G1UFQ3"/>
<dbReference type="EMBL" id="LCNU01000003">
    <property type="protein sequence ID" value="KKU64938.1"/>
    <property type="molecule type" value="Genomic_DNA"/>
</dbReference>
<dbReference type="InterPro" id="IPR050194">
    <property type="entry name" value="Glycosyltransferase_grp1"/>
</dbReference>
<dbReference type="Pfam" id="PF13439">
    <property type="entry name" value="Glyco_transf_4"/>
    <property type="match status" value="1"/>
</dbReference>
<name>A0A0G1UFQ3_9BACT</name>
<dbReference type="SUPFAM" id="SSF53756">
    <property type="entry name" value="UDP-Glycosyltransferase/glycogen phosphorylase"/>
    <property type="match status" value="1"/>
</dbReference>
<dbReference type="PANTHER" id="PTHR45947">
    <property type="entry name" value="SULFOQUINOVOSYL TRANSFERASE SQD2"/>
    <property type="match status" value="1"/>
</dbReference>
<organism evidence="2 3">
    <name type="scientific">Candidatus Amesbacteria bacterium GW2011_GWC1_47_15</name>
    <dbReference type="NCBI Taxonomy" id="1618364"/>
    <lineage>
        <taxon>Bacteria</taxon>
        <taxon>Candidatus Amesiibacteriota</taxon>
    </lineage>
</organism>
<keyword evidence="2" id="KW-0808">Transferase</keyword>
<dbReference type="GO" id="GO:0016757">
    <property type="term" value="F:glycosyltransferase activity"/>
    <property type="evidence" value="ECO:0007669"/>
    <property type="project" value="TreeGrafter"/>
</dbReference>
<comment type="caution">
    <text evidence="2">The sequence shown here is derived from an EMBL/GenBank/DDBJ whole genome shotgun (WGS) entry which is preliminary data.</text>
</comment>
<evidence type="ECO:0000313" key="3">
    <source>
        <dbReference type="Proteomes" id="UP000034502"/>
    </source>
</evidence>
<evidence type="ECO:0000313" key="2">
    <source>
        <dbReference type="EMBL" id="KKU64938.1"/>
    </source>
</evidence>
<feature type="domain" description="Glycosyltransferase subfamily 4-like N-terminal" evidence="1">
    <location>
        <begin position="17"/>
        <end position="209"/>
    </location>
</feature>
<proteinExistence type="predicted"/>